<dbReference type="AlphaFoldDB" id="A0A545TUX4"/>
<dbReference type="PANTHER" id="PTHR42923">
    <property type="entry name" value="PROTOPORPHYRINOGEN OXIDASE"/>
    <property type="match status" value="1"/>
</dbReference>
<dbReference type="Gene3D" id="3.50.50.60">
    <property type="entry name" value="FAD/NAD(P)-binding domain"/>
    <property type="match status" value="1"/>
</dbReference>
<gene>
    <name evidence="2" type="ORF">FKG94_09990</name>
</gene>
<dbReference type="OrthoDB" id="8845488at2"/>
<dbReference type="EMBL" id="VHSG01000009">
    <property type="protein sequence ID" value="TQV81017.1"/>
    <property type="molecule type" value="Genomic_DNA"/>
</dbReference>
<dbReference type="RefSeq" id="WP_142904070.1">
    <property type="nucleotide sequence ID" value="NZ_ML660091.1"/>
</dbReference>
<sequence>MSTQDTNTNVPAVTVVGGGLAGLTAALELIECGFSVTLYEASDHLGGKAGSIRDGRVYDGAMQPVYDQIANSIPSDHGYHVFPRWYVNMRRLWTRVGITPQQVFEGGDYYQLSRGTGYDFKPPRPRQEREAFSVMDLVTRTDAEVNDLSFRGFLYSRCYNGLESVSLRALFLNALSIEEYDISSRVVRNLFCQWYPVLKEKNWAALKGSLDEILIAPMESTIRRRAEEKGLQFQLHYHHRLTKITAEDAPMAIEITDNKGSTRIIDRGPVVLAVPLEVLRSLQSDTLFAAEPALANLSYLRAHQFGAIDIYFKHKLPKVPQDHFDLLGSTYSLSAFDISQHWDSLSGYPGTVLQFVAGNCRRLQGLSEVGFMHALVREIREYLPAARASEMAFLVPHPNADQPLFVNDVGTWELRPQTQGEQFYFAGDFVQNDTDITSMEGAVRSGMNAAEAIRQRYAPHVKPVVILPPVAIPEEQLMRLRSEQVGPGRIMTFMKYRLPELLDGM</sequence>
<evidence type="ECO:0000313" key="3">
    <source>
        <dbReference type="Proteomes" id="UP000319732"/>
    </source>
</evidence>
<organism evidence="2 3">
    <name type="scientific">Exilibacterium tricleocarpae</name>
    <dbReference type="NCBI Taxonomy" id="2591008"/>
    <lineage>
        <taxon>Bacteria</taxon>
        <taxon>Pseudomonadati</taxon>
        <taxon>Pseudomonadota</taxon>
        <taxon>Gammaproteobacteria</taxon>
        <taxon>Cellvibrionales</taxon>
        <taxon>Cellvibrionaceae</taxon>
        <taxon>Exilibacterium</taxon>
    </lineage>
</organism>
<evidence type="ECO:0000259" key="1">
    <source>
        <dbReference type="Pfam" id="PF01593"/>
    </source>
</evidence>
<dbReference type="SUPFAM" id="SSF51905">
    <property type="entry name" value="FAD/NAD(P)-binding domain"/>
    <property type="match status" value="1"/>
</dbReference>
<protein>
    <submittedName>
        <fullName evidence="2">FAD-dependent oxidoreductase</fullName>
    </submittedName>
</protein>
<keyword evidence="3" id="KW-1185">Reference proteome</keyword>
<dbReference type="Proteomes" id="UP000319732">
    <property type="component" value="Unassembled WGS sequence"/>
</dbReference>
<dbReference type="InterPro" id="IPR002937">
    <property type="entry name" value="Amino_oxidase"/>
</dbReference>
<comment type="caution">
    <text evidence="2">The sequence shown here is derived from an EMBL/GenBank/DDBJ whole genome shotgun (WGS) entry which is preliminary data.</text>
</comment>
<name>A0A545TUX4_9GAMM</name>
<dbReference type="PANTHER" id="PTHR42923:SF46">
    <property type="entry name" value="AMINE OXIDASE"/>
    <property type="match status" value="1"/>
</dbReference>
<proteinExistence type="predicted"/>
<reference evidence="2 3" key="1">
    <citation type="submission" date="2019-06" db="EMBL/GenBank/DDBJ databases">
        <title>Whole genome sequence for Cellvibrionaceae sp. R142.</title>
        <authorList>
            <person name="Wang G."/>
        </authorList>
    </citation>
    <scope>NUCLEOTIDE SEQUENCE [LARGE SCALE GENOMIC DNA]</scope>
    <source>
        <strain evidence="2 3">R142</strain>
    </source>
</reference>
<evidence type="ECO:0000313" key="2">
    <source>
        <dbReference type="EMBL" id="TQV81017.1"/>
    </source>
</evidence>
<dbReference type="InterPro" id="IPR050464">
    <property type="entry name" value="Zeta_carotene_desat/Oxidored"/>
</dbReference>
<dbReference type="Pfam" id="PF01593">
    <property type="entry name" value="Amino_oxidase"/>
    <property type="match status" value="1"/>
</dbReference>
<feature type="domain" description="Amine oxidase" evidence="1">
    <location>
        <begin position="20"/>
        <end position="453"/>
    </location>
</feature>
<dbReference type="InterPro" id="IPR036188">
    <property type="entry name" value="FAD/NAD-bd_sf"/>
</dbReference>
<accession>A0A545TUX4</accession>
<dbReference type="GO" id="GO:0016491">
    <property type="term" value="F:oxidoreductase activity"/>
    <property type="evidence" value="ECO:0007669"/>
    <property type="project" value="InterPro"/>
</dbReference>